<dbReference type="Proteomes" id="UP000821837">
    <property type="component" value="Unassembled WGS sequence"/>
</dbReference>
<dbReference type="AlphaFoldDB" id="A0A9D4PJW6"/>
<protein>
    <submittedName>
        <fullName evidence="2">Uncharacterized protein</fullName>
    </submittedName>
</protein>
<feature type="region of interest" description="Disordered" evidence="1">
    <location>
        <begin position="83"/>
        <end position="124"/>
    </location>
</feature>
<feature type="compositionally biased region" description="Low complexity" evidence="1">
    <location>
        <begin position="102"/>
        <end position="124"/>
    </location>
</feature>
<evidence type="ECO:0000313" key="2">
    <source>
        <dbReference type="EMBL" id="KAH7943652.1"/>
    </source>
</evidence>
<accession>A0A9D4PJW6</accession>
<reference evidence="2" key="1">
    <citation type="journal article" date="2020" name="Cell">
        <title>Large-Scale Comparative Analyses of Tick Genomes Elucidate Their Genetic Diversity and Vector Capacities.</title>
        <authorList>
            <consortium name="Tick Genome and Microbiome Consortium (TIGMIC)"/>
            <person name="Jia N."/>
            <person name="Wang J."/>
            <person name="Shi W."/>
            <person name="Du L."/>
            <person name="Sun Y."/>
            <person name="Zhan W."/>
            <person name="Jiang J.F."/>
            <person name="Wang Q."/>
            <person name="Zhang B."/>
            <person name="Ji P."/>
            <person name="Bell-Sakyi L."/>
            <person name="Cui X.M."/>
            <person name="Yuan T.T."/>
            <person name="Jiang B.G."/>
            <person name="Yang W.F."/>
            <person name="Lam T.T."/>
            <person name="Chang Q.C."/>
            <person name="Ding S.J."/>
            <person name="Wang X.J."/>
            <person name="Zhu J.G."/>
            <person name="Ruan X.D."/>
            <person name="Zhao L."/>
            <person name="Wei J.T."/>
            <person name="Ye R.Z."/>
            <person name="Que T.C."/>
            <person name="Du C.H."/>
            <person name="Zhou Y.H."/>
            <person name="Cheng J.X."/>
            <person name="Dai P.F."/>
            <person name="Guo W.B."/>
            <person name="Han X.H."/>
            <person name="Huang E.J."/>
            <person name="Li L.F."/>
            <person name="Wei W."/>
            <person name="Gao Y.C."/>
            <person name="Liu J.Z."/>
            <person name="Shao H.Z."/>
            <person name="Wang X."/>
            <person name="Wang C.C."/>
            <person name="Yang T.C."/>
            <person name="Huo Q.B."/>
            <person name="Li W."/>
            <person name="Chen H.Y."/>
            <person name="Chen S.E."/>
            <person name="Zhou L.G."/>
            <person name="Ni X.B."/>
            <person name="Tian J.H."/>
            <person name="Sheng Y."/>
            <person name="Liu T."/>
            <person name="Pan Y.S."/>
            <person name="Xia L.Y."/>
            <person name="Li J."/>
            <person name="Zhao F."/>
            <person name="Cao W.C."/>
        </authorList>
    </citation>
    <scope>NUCLEOTIDE SEQUENCE</scope>
    <source>
        <strain evidence="2">Rsan-2018</strain>
    </source>
</reference>
<sequence length="212" mass="23220">MACATGANPTKTTWCDAETRALIRLWEEHLSDLRRSGAICWPYYWEIHRFLGTLPLHDESLAEESGFSQGSPAQEILQGIARGDVQDEQQSQGCSSPLVVASEPSCSTQTSTSPQAAGNSTSTSLETAAAASSCEAGLDGGGCEKEPKKRKRQPAPSTLMTQLLDEQRQLRLSLEQRREKELQLKEEQLKIFKGIAAMDEKLLSVLEALVKK</sequence>
<evidence type="ECO:0000256" key="1">
    <source>
        <dbReference type="SAM" id="MobiDB-lite"/>
    </source>
</evidence>
<comment type="caution">
    <text evidence="2">The sequence shown here is derived from an EMBL/GenBank/DDBJ whole genome shotgun (WGS) entry which is preliminary data.</text>
</comment>
<gene>
    <name evidence="2" type="ORF">HPB52_009854</name>
</gene>
<keyword evidence="3" id="KW-1185">Reference proteome</keyword>
<organism evidence="2 3">
    <name type="scientific">Rhipicephalus sanguineus</name>
    <name type="common">Brown dog tick</name>
    <name type="synonym">Ixodes sanguineus</name>
    <dbReference type="NCBI Taxonomy" id="34632"/>
    <lineage>
        <taxon>Eukaryota</taxon>
        <taxon>Metazoa</taxon>
        <taxon>Ecdysozoa</taxon>
        <taxon>Arthropoda</taxon>
        <taxon>Chelicerata</taxon>
        <taxon>Arachnida</taxon>
        <taxon>Acari</taxon>
        <taxon>Parasitiformes</taxon>
        <taxon>Ixodida</taxon>
        <taxon>Ixodoidea</taxon>
        <taxon>Ixodidae</taxon>
        <taxon>Rhipicephalinae</taxon>
        <taxon>Rhipicephalus</taxon>
        <taxon>Rhipicephalus</taxon>
    </lineage>
</organism>
<name>A0A9D4PJW6_RHISA</name>
<feature type="region of interest" description="Disordered" evidence="1">
    <location>
        <begin position="136"/>
        <end position="157"/>
    </location>
</feature>
<reference evidence="2" key="2">
    <citation type="submission" date="2021-09" db="EMBL/GenBank/DDBJ databases">
        <authorList>
            <person name="Jia N."/>
            <person name="Wang J."/>
            <person name="Shi W."/>
            <person name="Du L."/>
            <person name="Sun Y."/>
            <person name="Zhan W."/>
            <person name="Jiang J."/>
            <person name="Wang Q."/>
            <person name="Zhang B."/>
            <person name="Ji P."/>
            <person name="Sakyi L.B."/>
            <person name="Cui X."/>
            <person name="Yuan T."/>
            <person name="Jiang B."/>
            <person name="Yang W."/>
            <person name="Lam T.T.-Y."/>
            <person name="Chang Q."/>
            <person name="Ding S."/>
            <person name="Wang X."/>
            <person name="Zhu J."/>
            <person name="Ruan X."/>
            <person name="Zhao L."/>
            <person name="Wei J."/>
            <person name="Que T."/>
            <person name="Du C."/>
            <person name="Cheng J."/>
            <person name="Dai P."/>
            <person name="Han X."/>
            <person name="Huang E."/>
            <person name="Gao Y."/>
            <person name="Liu J."/>
            <person name="Shao H."/>
            <person name="Ye R."/>
            <person name="Li L."/>
            <person name="Wei W."/>
            <person name="Wang X."/>
            <person name="Wang C."/>
            <person name="Huo Q."/>
            <person name="Li W."/>
            <person name="Guo W."/>
            <person name="Chen H."/>
            <person name="Chen S."/>
            <person name="Zhou L."/>
            <person name="Zhou L."/>
            <person name="Ni X."/>
            <person name="Tian J."/>
            <person name="Zhou Y."/>
            <person name="Sheng Y."/>
            <person name="Liu T."/>
            <person name="Pan Y."/>
            <person name="Xia L."/>
            <person name="Li J."/>
            <person name="Zhao F."/>
            <person name="Cao W."/>
        </authorList>
    </citation>
    <scope>NUCLEOTIDE SEQUENCE</scope>
    <source>
        <strain evidence="2">Rsan-2018</strain>
        <tissue evidence="2">Larvae</tissue>
    </source>
</reference>
<proteinExistence type="predicted"/>
<dbReference type="EMBL" id="JABSTV010001253">
    <property type="protein sequence ID" value="KAH7943652.1"/>
    <property type="molecule type" value="Genomic_DNA"/>
</dbReference>
<evidence type="ECO:0000313" key="3">
    <source>
        <dbReference type="Proteomes" id="UP000821837"/>
    </source>
</evidence>